<proteinExistence type="predicted"/>
<dbReference type="EMBL" id="CP002961">
    <property type="protein sequence ID" value="AFK04311.1"/>
    <property type="molecule type" value="Genomic_DNA"/>
</dbReference>
<gene>
    <name evidence="2" type="ordered locus">Emtol_3178</name>
</gene>
<keyword evidence="3" id="KW-1185">Reference proteome</keyword>
<dbReference type="Proteomes" id="UP000002875">
    <property type="component" value="Chromosome"/>
</dbReference>
<keyword evidence="1" id="KW-1133">Transmembrane helix</keyword>
<keyword evidence="1" id="KW-0812">Transmembrane</keyword>
<sequence length="428" mass="49324">MESIRLRFLKRKFIEKVIADFGDDYQPIRKNDFESINLSALITAILKKNRGGIPEQKLKDYLVSEQTLRRIFEERDKDTTFQQATRNFLSLYIGFQNYQDFIDNANFEENLPQKNFNWPLISIIVGFGVLFLMLGFIWSKKTLVEAAKGKITNVTLESDKAPITVKFDYQLKNIEDVEKVYLDYSANSRSIDTTLLSPQKNTASVCFIHPTIRTVKLMADNRKLDSIKVIIPSEGWVAGYEEIFYLNSTQWKKNGVAHIQKEDLIEEVRNKSTYYSFLKKVSNFNGSPSTDEISFEAKVKNPSSEGGIVCNDISFELIGEDDKIQLNLTKKGCSHYSYIHYPNKKIKGATHDLQKLGINLDEFVDVKIVTHQMKLEIFIDNELVYQTNYDERLGKLNAIYIGFRGLGTIDYIKLSNPITNKLLEVENF</sequence>
<keyword evidence="1" id="KW-0472">Membrane</keyword>
<reference evidence="2 3" key="1">
    <citation type="submission" date="2011-07" db="EMBL/GenBank/DDBJ databases">
        <title>The complete genome of chromosome of Emticicia oligotrophica DSM 17448.</title>
        <authorList>
            <consortium name="US DOE Joint Genome Institute (JGI-PGF)"/>
            <person name="Lucas S."/>
            <person name="Han J."/>
            <person name="Lapidus A."/>
            <person name="Bruce D."/>
            <person name="Goodwin L."/>
            <person name="Pitluck S."/>
            <person name="Peters L."/>
            <person name="Kyrpides N."/>
            <person name="Mavromatis K."/>
            <person name="Ivanova N."/>
            <person name="Ovchinnikova G."/>
            <person name="Teshima H."/>
            <person name="Detter J.C."/>
            <person name="Tapia R."/>
            <person name="Han C."/>
            <person name="Land M."/>
            <person name="Hauser L."/>
            <person name="Markowitz V."/>
            <person name="Cheng J.-F."/>
            <person name="Hugenholtz P."/>
            <person name="Woyke T."/>
            <person name="Wu D."/>
            <person name="Tindall B."/>
            <person name="Pomrenke H."/>
            <person name="Brambilla E."/>
            <person name="Klenk H.-P."/>
            <person name="Eisen J.A."/>
        </authorList>
    </citation>
    <scope>NUCLEOTIDE SEQUENCE [LARGE SCALE GENOMIC DNA]</scope>
    <source>
        <strain evidence="2 3">DSM 17448</strain>
    </source>
</reference>
<accession>A0ABN4AQ24</accession>
<evidence type="ECO:0000313" key="2">
    <source>
        <dbReference type="EMBL" id="AFK04311.1"/>
    </source>
</evidence>
<evidence type="ECO:0000256" key="1">
    <source>
        <dbReference type="SAM" id="Phobius"/>
    </source>
</evidence>
<dbReference type="RefSeq" id="WP_015030005.1">
    <property type="nucleotide sequence ID" value="NZ_JBBEOH010000003.1"/>
</dbReference>
<name>A0ABN4AQ24_EMTOG</name>
<protein>
    <submittedName>
        <fullName evidence="2">Uncharacterized protein</fullName>
    </submittedName>
</protein>
<organism evidence="2 3">
    <name type="scientific">Emticicia oligotrophica (strain DSM 17448 / CIP 109782 / MTCC 6937 / GPTSA100-15)</name>
    <dbReference type="NCBI Taxonomy" id="929562"/>
    <lineage>
        <taxon>Bacteria</taxon>
        <taxon>Pseudomonadati</taxon>
        <taxon>Bacteroidota</taxon>
        <taxon>Cytophagia</taxon>
        <taxon>Cytophagales</taxon>
        <taxon>Leadbetterellaceae</taxon>
        <taxon>Emticicia</taxon>
    </lineage>
</organism>
<feature type="transmembrane region" description="Helical" evidence="1">
    <location>
        <begin position="116"/>
        <end position="138"/>
    </location>
</feature>
<evidence type="ECO:0000313" key="3">
    <source>
        <dbReference type="Proteomes" id="UP000002875"/>
    </source>
</evidence>